<dbReference type="EMBL" id="JAPTSV010000006">
    <property type="protein sequence ID" value="KAJ1527243.1"/>
    <property type="molecule type" value="Genomic_DNA"/>
</dbReference>
<evidence type="ECO:0000256" key="1">
    <source>
        <dbReference type="SAM" id="MobiDB-lite"/>
    </source>
</evidence>
<keyword evidence="3" id="KW-1185">Reference proteome</keyword>
<feature type="region of interest" description="Disordered" evidence="1">
    <location>
        <begin position="132"/>
        <end position="155"/>
    </location>
</feature>
<dbReference type="AlphaFoldDB" id="A0AAV7XS25"/>
<feature type="compositionally biased region" description="Pro residues" evidence="1">
    <location>
        <begin position="215"/>
        <end position="225"/>
    </location>
</feature>
<organism evidence="2 3">
    <name type="scientific">Megalurothrips usitatus</name>
    <name type="common">bean blossom thrips</name>
    <dbReference type="NCBI Taxonomy" id="439358"/>
    <lineage>
        <taxon>Eukaryota</taxon>
        <taxon>Metazoa</taxon>
        <taxon>Ecdysozoa</taxon>
        <taxon>Arthropoda</taxon>
        <taxon>Hexapoda</taxon>
        <taxon>Insecta</taxon>
        <taxon>Pterygota</taxon>
        <taxon>Neoptera</taxon>
        <taxon>Paraneoptera</taxon>
        <taxon>Thysanoptera</taxon>
        <taxon>Terebrantia</taxon>
        <taxon>Thripoidea</taxon>
        <taxon>Thripidae</taxon>
        <taxon>Megalurothrips</taxon>
    </lineage>
</organism>
<name>A0AAV7XS25_9NEOP</name>
<evidence type="ECO:0000313" key="3">
    <source>
        <dbReference type="Proteomes" id="UP001075354"/>
    </source>
</evidence>
<sequence>MMTGLMPRGGVGVMMSGGGGLCAPESSPEVTSSSSPLGSLGGLGSLGTLNVVASTSHGLGGLGLHHHHHGGLGGGGGAAGSGGVISPSHSLGSSDIGDVDLELWDLDLHGNPQPRQNLMMHHRLHAVPQGNASFGTSHCSDTSESISGKEADRRRPRHTCESLSALTYLTPTATYYGSHALSLCVITPRFYLWRGAAGPGPQRGLSRHELGPRRGAPPGPGSVPS</sequence>
<proteinExistence type="predicted"/>
<feature type="region of interest" description="Disordered" evidence="1">
    <location>
        <begin position="17"/>
        <end position="37"/>
    </location>
</feature>
<accession>A0AAV7XS25</accession>
<feature type="compositionally biased region" description="Gly residues" evidence="1">
    <location>
        <begin position="72"/>
        <end position="83"/>
    </location>
</feature>
<comment type="caution">
    <text evidence="2">The sequence shown here is derived from an EMBL/GenBank/DDBJ whole genome shotgun (WGS) entry which is preliminary data.</text>
</comment>
<feature type="compositionally biased region" description="Polar residues" evidence="1">
    <location>
        <begin position="132"/>
        <end position="146"/>
    </location>
</feature>
<gene>
    <name evidence="2" type="ORF">ONE63_008768</name>
</gene>
<protein>
    <submittedName>
        <fullName evidence="2">Uncharacterized protein</fullName>
    </submittedName>
</protein>
<evidence type="ECO:0000313" key="2">
    <source>
        <dbReference type="EMBL" id="KAJ1527243.1"/>
    </source>
</evidence>
<feature type="region of interest" description="Disordered" evidence="1">
    <location>
        <begin position="201"/>
        <end position="225"/>
    </location>
</feature>
<dbReference type="Proteomes" id="UP001075354">
    <property type="component" value="Chromosome 6"/>
</dbReference>
<feature type="region of interest" description="Disordered" evidence="1">
    <location>
        <begin position="72"/>
        <end position="91"/>
    </location>
</feature>
<reference evidence="2" key="1">
    <citation type="submission" date="2022-12" db="EMBL/GenBank/DDBJ databases">
        <title>Chromosome-level genome assembly of the bean flower thrips Megalurothrips usitatus.</title>
        <authorList>
            <person name="Ma L."/>
            <person name="Liu Q."/>
            <person name="Li H."/>
            <person name="Cai W."/>
        </authorList>
    </citation>
    <scope>NUCLEOTIDE SEQUENCE</scope>
    <source>
        <strain evidence="2">Cailab_2022a</strain>
    </source>
</reference>
<feature type="compositionally biased region" description="Low complexity" evidence="1">
    <location>
        <begin position="25"/>
        <end position="37"/>
    </location>
</feature>